<evidence type="ECO:0000313" key="8">
    <source>
        <dbReference type="Proteomes" id="UP000181790"/>
    </source>
</evidence>
<dbReference type="Proteomes" id="UP000181790">
    <property type="component" value="Unassembled WGS sequence"/>
</dbReference>
<organism evidence="7 8">
    <name type="scientific">Arsenicibacter rosenii</name>
    <dbReference type="NCBI Taxonomy" id="1750698"/>
    <lineage>
        <taxon>Bacteria</taxon>
        <taxon>Pseudomonadati</taxon>
        <taxon>Bacteroidota</taxon>
        <taxon>Cytophagia</taxon>
        <taxon>Cytophagales</taxon>
        <taxon>Spirosomataceae</taxon>
        <taxon>Arsenicibacter</taxon>
    </lineage>
</organism>
<dbReference type="Pfam" id="PF00512">
    <property type="entry name" value="HisKA"/>
    <property type="match status" value="1"/>
</dbReference>
<dbReference type="PROSITE" id="PS50109">
    <property type="entry name" value="HIS_KIN"/>
    <property type="match status" value="1"/>
</dbReference>
<accession>A0A1S2VL60</accession>
<evidence type="ECO:0000256" key="3">
    <source>
        <dbReference type="ARBA" id="ARBA00022553"/>
    </source>
</evidence>
<evidence type="ECO:0000256" key="1">
    <source>
        <dbReference type="ARBA" id="ARBA00000085"/>
    </source>
</evidence>
<dbReference type="Gene3D" id="3.30.450.20">
    <property type="entry name" value="PAS domain"/>
    <property type="match status" value="2"/>
</dbReference>
<dbReference type="SMART" id="SM00387">
    <property type="entry name" value="HATPase_c"/>
    <property type="match status" value="1"/>
</dbReference>
<evidence type="ECO:0000256" key="2">
    <source>
        <dbReference type="ARBA" id="ARBA00012438"/>
    </source>
</evidence>
<feature type="domain" description="Histidine kinase" evidence="6">
    <location>
        <begin position="395"/>
        <end position="622"/>
    </location>
</feature>
<dbReference type="Gene3D" id="1.10.287.130">
    <property type="match status" value="1"/>
</dbReference>
<dbReference type="EC" id="2.7.13.3" evidence="2"/>
<dbReference type="Pfam" id="PF08448">
    <property type="entry name" value="PAS_4"/>
    <property type="match status" value="1"/>
</dbReference>
<dbReference type="InterPro" id="IPR036097">
    <property type="entry name" value="HisK_dim/P_sf"/>
</dbReference>
<sequence>MDNLPDAIAWLVPVSDEQGEIQDFVFQYVNQKAHEVTGEGFTCEEGLLLVADNQSIAGFAETLFDQYKEVFLTGITKEYNYYNPLVKKYFYVNRKRWENGVLSITRDRTAEIDAETVAREERQRHIEQLQFVTDSSLTAIGLYGIVRDPETREVIDLRYELINQMAERMTGRKAAQLVGRTMRETFPGIEKSGIWQLYKKLAETGESIQYHNHYTFDGYDLWYQVQGVRKNEHIVLSFLDITELKRSQEEKQQQAELLNSMLTNAPIGFAQYESIRDASGTITDFKVLLMNQMVAEIINSTVEEALKTTLLTISPVLKTTGAFDKYIDVVEKDERMEVDRHFGNHWYRLSAVKFGDGFILAGIDISQSYQDQSRLETINKELRRSNESLQQFAYVASHDLQEPLRKIQSFGDLLLNQFEPQLGLTGRDLIVRMQSASARMSLLIRDLLAYSRVSTHREAFRVVNLNEIISEVLEDLDVAMRETNASVFCDPLPSLSGDAVQLRQLFQNLIANSIKFRREHTPPVIQITCQVLYAGEAPAPLNEAGGSCYEITLTDNGIGFEPRYAERIFEVFQRLHTRQNYSGTGVGLSICKKVAENHGGTIVAEGHPDEGATFRIFLPQLATQAGKPDTGYAFARNTGSTGK</sequence>
<dbReference type="InterPro" id="IPR013656">
    <property type="entry name" value="PAS_4"/>
</dbReference>
<evidence type="ECO:0000256" key="4">
    <source>
        <dbReference type="ARBA" id="ARBA00022679"/>
    </source>
</evidence>
<dbReference type="SMART" id="SM00388">
    <property type="entry name" value="HisKA"/>
    <property type="match status" value="1"/>
</dbReference>
<evidence type="ECO:0000313" key="7">
    <source>
        <dbReference type="EMBL" id="OIN59150.1"/>
    </source>
</evidence>
<dbReference type="Pfam" id="PF02518">
    <property type="entry name" value="HATPase_c"/>
    <property type="match status" value="1"/>
</dbReference>
<proteinExistence type="predicted"/>
<dbReference type="EMBL" id="MORL01000004">
    <property type="protein sequence ID" value="OIN59150.1"/>
    <property type="molecule type" value="Genomic_DNA"/>
</dbReference>
<dbReference type="InterPro" id="IPR036890">
    <property type="entry name" value="HATPase_C_sf"/>
</dbReference>
<keyword evidence="3" id="KW-0597">Phosphoprotein</keyword>
<comment type="caution">
    <text evidence="7">The sequence shown here is derived from an EMBL/GenBank/DDBJ whole genome shotgun (WGS) entry which is preliminary data.</text>
</comment>
<gene>
    <name evidence="7" type="ORF">BLX24_09120</name>
</gene>
<dbReference type="SUPFAM" id="SSF55785">
    <property type="entry name" value="PYP-like sensor domain (PAS domain)"/>
    <property type="match status" value="2"/>
</dbReference>
<dbReference type="InterPro" id="IPR035965">
    <property type="entry name" value="PAS-like_dom_sf"/>
</dbReference>
<dbReference type="Gene3D" id="3.30.565.10">
    <property type="entry name" value="Histidine kinase-like ATPase, C-terminal domain"/>
    <property type="match status" value="1"/>
</dbReference>
<dbReference type="CDD" id="cd00082">
    <property type="entry name" value="HisKA"/>
    <property type="match status" value="1"/>
</dbReference>
<name>A0A1S2VL60_9BACT</name>
<dbReference type="InterPro" id="IPR052162">
    <property type="entry name" value="Sensor_kinase/Photoreceptor"/>
</dbReference>
<keyword evidence="4" id="KW-0808">Transferase</keyword>
<evidence type="ECO:0000259" key="6">
    <source>
        <dbReference type="PROSITE" id="PS50109"/>
    </source>
</evidence>
<keyword evidence="8" id="KW-1185">Reference proteome</keyword>
<dbReference type="InterPro" id="IPR005467">
    <property type="entry name" value="His_kinase_dom"/>
</dbReference>
<comment type="catalytic activity">
    <reaction evidence="1">
        <text>ATP + protein L-histidine = ADP + protein N-phospho-L-histidine.</text>
        <dbReference type="EC" id="2.7.13.3"/>
    </reaction>
</comment>
<evidence type="ECO:0000256" key="5">
    <source>
        <dbReference type="ARBA" id="ARBA00022777"/>
    </source>
</evidence>
<dbReference type="InterPro" id="IPR000014">
    <property type="entry name" value="PAS"/>
</dbReference>
<keyword evidence="5" id="KW-0418">Kinase</keyword>
<protein>
    <recommendedName>
        <fullName evidence="2">histidine kinase</fullName>
        <ecNumber evidence="2">2.7.13.3</ecNumber>
    </recommendedName>
</protein>
<dbReference type="PANTHER" id="PTHR43304:SF1">
    <property type="entry name" value="PAC DOMAIN-CONTAINING PROTEIN"/>
    <property type="match status" value="1"/>
</dbReference>
<dbReference type="InterPro" id="IPR003594">
    <property type="entry name" value="HATPase_dom"/>
</dbReference>
<dbReference type="PRINTS" id="PR00344">
    <property type="entry name" value="BCTRLSENSOR"/>
</dbReference>
<dbReference type="PANTHER" id="PTHR43304">
    <property type="entry name" value="PHYTOCHROME-LIKE PROTEIN CPH1"/>
    <property type="match status" value="1"/>
</dbReference>
<reference evidence="7 8" key="1">
    <citation type="submission" date="2016-10" db="EMBL/GenBank/DDBJ databases">
        <title>Arsenicibacter rosenii gen. nov., sp. nov., an efficient arsenic-methylating bacterium isolated from an arsenic-contaminated paddy soil.</title>
        <authorList>
            <person name="Huang K."/>
        </authorList>
    </citation>
    <scope>NUCLEOTIDE SEQUENCE [LARGE SCALE GENOMIC DNA]</scope>
    <source>
        <strain evidence="7 8">SM-1</strain>
    </source>
</reference>
<dbReference type="SUPFAM" id="SSF47384">
    <property type="entry name" value="Homodimeric domain of signal transducing histidine kinase"/>
    <property type="match status" value="1"/>
</dbReference>
<dbReference type="SUPFAM" id="SSF55874">
    <property type="entry name" value="ATPase domain of HSP90 chaperone/DNA topoisomerase II/histidine kinase"/>
    <property type="match status" value="1"/>
</dbReference>
<dbReference type="AlphaFoldDB" id="A0A1S2VL60"/>
<dbReference type="NCBIfam" id="TIGR00229">
    <property type="entry name" value="sensory_box"/>
    <property type="match status" value="1"/>
</dbReference>
<dbReference type="InterPro" id="IPR004358">
    <property type="entry name" value="Sig_transdc_His_kin-like_C"/>
</dbReference>
<dbReference type="GO" id="GO:0000155">
    <property type="term" value="F:phosphorelay sensor kinase activity"/>
    <property type="evidence" value="ECO:0007669"/>
    <property type="project" value="InterPro"/>
</dbReference>
<dbReference type="InterPro" id="IPR003661">
    <property type="entry name" value="HisK_dim/P_dom"/>
</dbReference>